<protein>
    <submittedName>
        <fullName evidence="1">Uncharacterized protein</fullName>
    </submittedName>
</protein>
<evidence type="ECO:0000313" key="2">
    <source>
        <dbReference type="Proteomes" id="UP000316806"/>
    </source>
</evidence>
<accession>A0A516R3N7</accession>
<organism evidence="1 2">
    <name type="scientific">Streptomyces spectabilis</name>
    <dbReference type="NCBI Taxonomy" id="68270"/>
    <lineage>
        <taxon>Bacteria</taxon>
        <taxon>Bacillati</taxon>
        <taxon>Actinomycetota</taxon>
        <taxon>Actinomycetes</taxon>
        <taxon>Kitasatosporales</taxon>
        <taxon>Streptomycetaceae</taxon>
        <taxon>Streptomyces</taxon>
    </lineage>
</organism>
<dbReference type="RefSeq" id="WP_144002077.1">
    <property type="nucleotide sequence ID" value="NZ_CP040916.1"/>
</dbReference>
<gene>
    <name evidence="1" type="ORF">FH965_06620</name>
</gene>
<sequence length="91" mass="9460">MDGDGCPTNQVAKDAFADALSAQVEWRAETGDEPAAYTCWDSVKIGFVALAGPRTQSAGGAGRKVVQAAIEAMHGPDLTLEIFRFGAVATC</sequence>
<name>A0A516R3N7_STRST</name>
<evidence type="ECO:0000313" key="1">
    <source>
        <dbReference type="EMBL" id="QDQ10273.1"/>
    </source>
</evidence>
<dbReference type="AlphaFoldDB" id="A0A516R3N7"/>
<reference evidence="1 2" key="1">
    <citation type="journal article" date="2019" name="J. Ind. Microbiol. Biotechnol.">
        <title>The complete genomic sequence of Streptomyces spectabilis NRRL-2792 and identification of secondary metabolite biosynthetic gene clusters.</title>
        <authorList>
            <person name="Sinha A."/>
            <person name="Phillips-Salemka S."/>
            <person name="Niraula T.A."/>
            <person name="Short K.A."/>
            <person name="Niraula N.P."/>
        </authorList>
    </citation>
    <scope>NUCLEOTIDE SEQUENCE [LARGE SCALE GENOMIC DNA]</scope>
    <source>
        <strain evidence="1 2">NRRL 2792</strain>
    </source>
</reference>
<dbReference type="EMBL" id="CP040916">
    <property type="protein sequence ID" value="QDQ10273.1"/>
    <property type="molecule type" value="Genomic_DNA"/>
</dbReference>
<proteinExistence type="predicted"/>
<dbReference type="Proteomes" id="UP000316806">
    <property type="component" value="Chromosome"/>
</dbReference>